<dbReference type="Proteomes" id="UP000664628">
    <property type="component" value="Unassembled WGS sequence"/>
</dbReference>
<accession>A0ABS3JEL8</accession>
<comment type="caution">
    <text evidence="2">The sequence shown here is derived from an EMBL/GenBank/DDBJ whole genome shotgun (WGS) entry which is preliminary data.</text>
</comment>
<name>A0ABS3JEL8_9BACT</name>
<feature type="signal peptide" evidence="1">
    <location>
        <begin position="1"/>
        <end position="23"/>
    </location>
</feature>
<organism evidence="2 3">
    <name type="scientific">Fibrella forsythiae</name>
    <dbReference type="NCBI Taxonomy" id="2817061"/>
    <lineage>
        <taxon>Bacteria</taxon>
        <taxon>Pseudomonadati</taxon>
        <taxon>Bacteroidota</taxon>
        <taxon>Cytophagia</taxon>
        <taxon>Cytophagales</taxon>
        <taxon>Spirosomataceae</taxon>
        <taxon>Fibrella</taxon>
    </lineage>
</organism>
<gene>
    <name evidence="2" type="ORF">J2I46_07690</name>
</gene>
<keyword evidence="1" id="KW-0732">Signal</keyword>
<reference evidence="2 3" key="1">
    <citation type="submission" date="2021-03" db="EMBL/GenBank/DDBJ databases">
        <title>Fibrella sp. HMF5405 genome sequencing and assembly.</title>
        <authorList>
            <person name="Kang H."/>
            <person name="Kim H."/>
            <person name="Bae S."/>
            <person name="Joh K."/>
        </authorList>
    </citation>
    <scope>NUCLEOTIDE SEQUENCE [LARGE SCALE GENOMIC DNA]</scope>
    <source>
        <strain evidence="2 3">HMF5405</strain>
    </source>
</reference>
<protein>
    <submittedName>
        <fullName evidence="2">Uncharacterized protein</fullName>
    </submittedName>
</protein>
<evidence type="ECO:0000256" key="1">
    <source>
        <dbReference type="SAM" id="SignalP"/>
    </source>
</evidence>
<keyword evidence="3" id="KW-1185">Reference proteome</keyword>
<dbReference type="EMBL" id="JAFMYW010000002">
    <property type="protein sequence ID" value="MBO0948454.1"/>
    <property type="molecule type" value="Genomic_DNA"/>
</dbReference>
<evidence type="ECO:0000313" key="3">
    <source>
        <dbReference type="Proteomes" id="UP000664628"/>
    </source>
</evidence>
<evidence type="ECO:0000313" key="2">
    <source>
        <dbReference type="EMBL" id="MBO0948454.1"/>
    </source>
</evidence>
<dbReference type="RefSeq" id="WP_207328425.1">
    <property type="nucleotide sequence ID" value="NZ_JAFMYW010000002.1"/>
</dbReference>
<sequence length="152" mass="16463">MKNSIKFGLLLGALLLMNGLGIAHESPTGPIESCNALTLNGHRVDYSTFWLNKTGVLAIVTGDPQSANHKPVAFRVSLRRAGAVVRQWPANQTETVYSLQVDEIWPNAQLGDELIVEPVNCPADGSTGCRGKQVLKMQGLNWLSHCLPADKC</sequence>
<feature type="chain" id="PRO_5046306785" evidence="1">
    <location>
        <begin position="24"/>
        <end position="152"/>
    </location>
</feature>
<proteinExistence type="predicted"/>